<dbReference type="GO" id="GO:0008428">
    <property type="term" value="F:ribonuclease inhibitor activity"/>
    <property type="evidence" value="ECO:0007669"/>
    <property type="project" value="InterPro"/>
</dbReference>
<feature type="region of interest" description="Disordered" evidence="11">
    <location>
        <begin position="18"/>
        <end position="152"/>
    </location>
</feature>
<dbReference type="InterPro" id="IPR005493">
    <property type="entry name" value="RraA/RraA-like"/>
</dbReference>
<feature type="binding site" evidence="9">
    <location>
        <position position="257"/>
    </location>
    <ligand>
        <name>Mg(2+)</name>
        <dbReference type="ChEBI" id="CHEBI:18420"/>
    </ligand>
</feature>
<comment type="catalytic activity">
    <reaction evidence="1 10">
        <text>4-hydroxy-4-methyl-2-oxoglutarate = 2 pyruvate</text>
        <dbReference type="Rhea" id="RHEA:22748"/>
        <dbReference type="ChEBI" id="CHEBI:15361"/>
        <dbReference type="ChEBI" id="CHEBI:58276"/>
        <dbReference type="EC" id="4.1.3.17"/>
    </reaction>
</comment>
<dbReference type="Gene3D" id="3.50.30.40">
    <property type="entry name" value="Ribonuclease E inhibitor RraA/RraA-like"/>
    <property type="match status" value="1"/>
</dbReference>
<dbReference type="InterPro" id="IPR036704">
    <property type="entry name" value="RraA/RraA-like_sf"/>
</dbReference>
<accession>A0A6G9Y4L2</accession>
<comment type="cofactor">
    <cofactor evidence="9">
        <name>Mg(2+)</name>
        <dbReference type="ChEBI" id="CHEBI:18420"/>
    </cofactor>
</comment>
<dbReference type="EC" id="4.1.1.112" evidence="10"/>
<feature type="compositionally biased region" description="Basic and acidic residues" evidence="11">
    <location>
        <begin position="106"/>
        <end position="119"/>
    </location>
</feature>
<evidence type="ECO:0000256" key="4">
    <source>
        <dbReference type="ARBA" id="ARBA00011233"/>
    </source>
</evidence>
<evidence type="ECO:0000256" key="8">
    <source>
        <dbReference type="ARBA" id="ARBA00047973"/>
    </source>
</evidence>
<dbReference type="KEGG" id="nah:F5544_00415"/>
<dbReference type="GO" id="GO:0008948">
    <property type="term" value="F:oxaloacetate decarboxylase activity"/>
    <property type="evidence" value="ECO:0007669"/>
    <property type="project" value="UniProtKB-EC"/>
</dbReference>
<feature type="compositionally biased region" description="Low complexity" evidence="11">
    <location>
        <begin position="63"/>
        <end position="73"/>
    </location>
</feature>
<dbReference type="EC" id="4.1.3.17" evidence="10"/>
<comment type="cofactor">
    <cofactor evidence="2 10">
        <name>a divalent metal cation</name>
        <dbReference type="ChEBI" id="CHEBI:60240"/>
    </cofactor>
</comment>
<feature type="binding site" evidence="9">
    <location>
        <position position="256"/>
    </location>
    <ligand>
        <name>substrate</name>
    </ligand>
</feature>
<gene>
    <name evidence="12" type="primary">rraA</name>
    <name evidence="12" type="ORF">F5544_00415</name>
</gene>
<dbReference type="NCBIfam" id="TIGR01935">
    <property type="entry name" value="NOT-MenG"/>
    <property type="match status" value="1"/>
</dbReference>
<feature type="compositionally biased region" description="Basic residues" evidence="11">
    <location>
        <begin position="36"/>
        <end position="45"/>
    </location>
</feature>
<evidence type="ECO:0000256" key="10">
    <source>
        <dbReference type="RuleBase" id="RU004338"/>
    </source>
</evidence>
<evidence type="ECO:0000256" key="11">
    <source>
        <dbReference type="SAM" id="MobiDB-lite"/>
    </source>
</evidence>
<keyword evidence="13" id="KW-1185">Reference proteome</keyword>
<comment type="function">
    <text evidence="7 10">Catalyzes the aldol cleavage of 4-hydroxy-4-methyl-2-oxoglutarate (HMG) into 2 molecules of pyruvate. Also contains a secondary oxaloacetate (OAA) decarboxylase activity due to the common pyruvate enolate transition state formed following C-C bond cleavage in the retro-aldol and decarboxylation reactions.</text>
</comment>
<evidence type="ECO:0000256" key="2">
    <source>
        <dbReference type="ARBA" id="ARBA00001968"/>
    </source>
</evidence>
<name>A0A6G9Y4L2_9NOCA</name>
<dbReference type="NCBIfam" id="NF006875">
    <property type="entry name" value="PRK09372.1"/>
    <property type="match status" value="1"/>
</dbReference>
<evidence type="ECO:0000256" key="5">
    <source>
        <dbReference type="ARBA" id="ARBA00022723"/>
    </source>
</evidence>
<dbReference type="CDD" id="cd16841">
    <property type="entry name" value="RraA_family"/>
    <property type="match status" value="1"/>
</dbReference>
<sequence>MTGTTGIALRYEYSHHRAADRIRSGPRAPGGAARVGHPRPRRARGHGALSRPVPRAHHPVTRAGPAAAGPAAAQGRHVRDDARPADRLHRRTRLRVAALAHGSARTRSELDRPQQDSRTRSGPLSGPVRTQIATGQRDPRGREHAAPQALQNNGVTENANVVATADLADEIGPDIRSCDTQFIQFGGREVFSGRIVTIRCFQDNLLVKQTLSEPGAGKVLVVDGGASVHTALVGDIIAGRGVSNGWAGVIVNGAVRDSAILRTLDIGIKALGTNPRKSTQTGTGDKDVPVEFGGVTFVPGDMLYSDHDGVVVRAED</sequence>
<dbReference type="EMBL" id="CP046172">
    <property type="protein sequence ID" value="QIS08016.1"/>
    <property type="molecule type" value="Genomic_DNA"/>
</dbReference>
<dbReference type="GO" id="GO:0047443">
    <property type="term" value="F:4-hydroxy-4-methyl-2-oxoglutarate aldolase activity"/>
    <property type="evidence" value="ECO:0007669"/>
    <property type="project" value="UniProtKB-EC"/>
</dbReference>
<evidence type="ECO:0000256" key="9">
    <source>
        <dbReference type="PIRSR" id="PIRSR605493-1"/>
    </source>
</evidence>
<comment type="similarity">
    <text evidence="3 10">Belongs to the class II aldolase/RraA-like family.</text>
</comment>
<comment type="catalytic activity">
    <reaction evidence="8 10">
        <text>oxaloacetate + H(+) = pyruvate + CO2</text>
        <dbReference type="Rhea" id="RHEA:15641"/>
        <dbReference type="ChEBI" id="CHEBI:15361"/>
        <dbReference type="ChEBI" id="CHEBI:15378"/>
        <dbReference type="ChEBI" id="CHEBI:16452"/>
        <dbReference type="ChEBI" id="CHEBI:16526"/>
        <dbReference type="EC" id="4.1.1.112"/>
    </reaction>
</comment>
<keyword evidence="9" id="KW-0460">Magnesium</keyword>
<keyword evidence="5 9" id="KW-0479">Metal-binding</keyword>
<proteinExistence type="inferred from homology"/>
<dbReference type="Pfam" id="PF03737">
    <property type="entry name" value="RraA-like"/>
    <property type="match status" value="1"/>
</dbReference>
<evidence type="ECO:0000313" key="13">
    <source>
        <dbReference type="Proteomes" id="UP000503540"/>
    </source>
</evidence>
<dbReference type="GO" id="GO:0051252">
    <property type="term" value="P:regulation of RNA metabolic process"/>
    <property type="evidence" value="ECO:0007669"/>
    <property type="project" value="InterPro"/>
</dbReference>
<feature type="compositionally biased region" description="Basic and acidic residues" evidence="11">
    <location>
        <begin position="77"/>
        <end position="87"/>
    </location>
</feature>
<evidence type="ECO:0000256" key="1">
    <source>
        <dbReference type="ARBA" id="ARBA00001342"/>
    </source>
</evidence>
<comment type="subunit">
    <text evidence="4 10">Homotrimer.</text>
</comment>
<keyword evidence="6 10" id="KW-0456">Lyase</keyword>
<organism evidence="12 13">
    <name type="scientific">Nocardia arthritidis</name>
    <dbReference type="NCBI Taxonomy" id="228602"/>
    <lineage>
        <taxon>Bacteria</taxon>
        <taxon>Bacillati</taxon>
        <taxon>Actinomycetota</taxon>
        <taxon>Actinomycetes</taxon>
        <taxon>Mycobacteriales</taxon>
        <taxon>Nocardiaceae</taxon>
        <taxon>Nocardia</taxon>
    </lineage>
</organism>
<dbReference type="AlphaFoldDB" id="A0A6G9Y4L2"/>
<evidence type="ECO:0000256" key="3">
    <source>
        <dbReference type="ARBA" id="ARBA00008621"/>
    </source>
</evidence>
<protein>
    <recommendedName>
        <fullName evidence="10">4-hydroxy-4-methyl-2-oxoglutarate aldolase</fullName>
        <shortName evidence="10">HMG aldolase</shortName>
        <ecNumber evidence="10">4.1.1.112</ecNumber>
        <ecNumber evidence="10">4.1.3.17</ecNumber>
    </recommendedName>
    <alternativeName>
        <fullName evidence="10">Oxaloacetate decarboxylase</fullName>
    </alternativeName>
</protein>
<evidence type="ECO:0000256" key="7">
    <source>
        <dbReference type="ARBA" id="ARBA00025046"/>
    </source>
</evidence>
<dbReference type="PANTHER" id="PTHR33254">
    <property type="entry name" value="4-HYDROXY-4-METHYL-2-OXOGLUTARATE ALDOLASE 3-RELATED"/>
    <property type="match status" value="1"/>
</dbReference>
<dbReference type="PANTHER" id="PTHR33254:SF4">
    <property type="entry name" value="4-HYDROXY-4-METHYL-2-OXOGLUTARATE ALDOLASE 3-RELATED"/>
    <property type="match status" value="1"/>
</dbReference>
<feature type="binding site" evidence="9">
    <location>
        <begin position="234"/>
        <end position="237"/>
    </location>
    <ligand>
        <name>substrate</name>
    </ligand>
</feature>
<feature type="compositionally biased region" description="Low complexity" evidence="11">
    <location>
        <begin position="25"/>
        <end position="35"/>
    </location>
</feature>
<evidence type="ECO:0000256" key="6">
    <source>
        <dbReference type="ARBA" id="ARBA00023239"/>
    </source>
</evidence>
<dbReference type="GO" id="GO:0046872">
    <property type="term" value="F:metal ion binding"/>
    <property type="evidence" value="ECO:0007669"/>
    <property type="project" value="UniProtKB-KW"/>
</dbReference>
<evidence type="ECO:0000313" key="12">
    <source>
        <dbReference type="EMBL" id="QIS08016.1"/>
    </source>
</evidence>
<dbReference type="SUPFAM" id="SSF89562">
    <property type="entry name" value="RraA-like"/>
    <property type="match status" value="1"/>
</dbReference>
<reference evidence="12 13" key="1">
    <citation type="journal article" date="2019" name="ACS Chem. Biol.">
        <title>Identification and Mobilization of a Cryptic Antibiotic Biosynthesis Gene Locus from a Human-Pathogenic Nocardia Isolate.</title>
        <authorList>
            <person name="Herisse M."/>
            <person name="Ishida K."/>
            <person name="Porter J.L."/>
            <person name="Howden B."/>
            <person name="Hertweck C."/>
            <person name="Stinear T.P."/>
            <person name="Pidot S.J."/>
        </authorList>
    </citation>
    <scope>NUCLEOTIDE SEQUENCE [LARGE SCALE GENOMIC DNA]</scope>
    <source>
        <strain evidence="12 13">AUSMDU00012717</strain>
    </source>
</reference>
<dbReference type="Proteomes" id="UP000503540">
    <property type="component" value="Chromosome"/>
</dbReference>
<dbReference type="InterPro" id="IPR010203">
    <property type="entry name" value="RraA"/>
</dbReference>